<keyword evidence="1" id="KW-0812">Transmembrane</keyword>
<protein>
    <recommendedName>
        <fullName evidence="2">Peptidase M56 domain-containing protein</fullName>
    </recommendedName>
</protein>
<reference evidence="3 4" key="1">
    <citation type="journal article" date="2021" name="Int. J. Syst. Evol. Microbiol.">
        <title>Reticulibacter mediterranei gen. nov., sp. nov., within the new family Reticulibacteraceae fam. nov., and Ktedonospora formicarum gen. nov., sp. nov., Ktedonobacter robiniae sp. nov., Dictyobacter formicarum sp. nov. and Dictyobacter arantiisoli sp. nov., belonging to the class Ktedonobacteria.</title>
        <authorList>
            <person name="Yabe S."/>
            <person name="Zheng Y."/>
            <person name="Wang C.M."/>
            <person name="Sakai Y."/>
            <person name="Abe K."/>
            <person name="Yokota A."/>
            <person name="Donadio S."/>
            <person name="Cavaletti L."/>
            <person name="Monciardini P."/>
        </authorList>
    </citation>
    <scope>NUCLEOTIDE SEQUENCE [LARGE SCALE GENOMIC DNA]</scope>
    <source>
        <strain evidence="3 4">SOSP1-9</strain>
    </source>
</reference>
<accession>A0ABQ3VGZ4</accession>
<dbReference type="CDD" id="cd07326">
    <property type="entry name" value="M56_BlaR1_MecR1_like"/>
    <property type="match status" value="1"/>
</dbReference>
<dbReference type="Proteomes" id="UP000635565">
    <property type="component" value="Unassembled WGS sequence"/>
</dbReference>
<evidence type="ECO:0000256" key="1">
    <source>
        <dbReference type="SAM" id="Phobius"/>
    </source>
</evidence>
<feature type="transmembrane region" description="Helical" evidence="1">
    <location>
        <begin position="36"/>
        <end position="58"/>
    </location>
</feature>
<proteinExistence type="predicted"/>
<dbReference type="EMBL" id="BNJJ01000007">
    <property type="protein sequence ID" value="GHO84731.1"/>
    <property type="molecule type" value="Genomic_DNA"/>
</dbReference>
<evidence type="ECO:0000313" key="3">
    <source>
        <dbReference type="EMBL" id="GHO84731.1"/>
    </source>
</evidence>
<dbReference type="Gene3D" id="3.30.2010.10">
    <property type="entry name" value="Metalloproteases ('zincins'), catalytic domain"/>
    <property type="match status" value="1"/>
</dbReference>
<feature type="domain" description="Peptidase M56" evidence="2">
    <location>
        <begin position="77"/>
        <end position="222"/>
    </location>
</feature>
<dbReference type="RefSeq" id="WP_201362365.1">
    <property type="nucleotide sequence ID" value="NZ_BNJJ01000007.1"/>
</dbReference>
<dbReference type="Pfam" id="PF05569">
    <property type="entry name" value="Peptidase_M56"/>
    <property type="match status" value="1"/>
</dbReference>
<dbReference type="InterPro" id="IPR052173">
    <property type="entry name" value="Beta-lactam_resp_regulator"/>
</dbReference>
<comment type="caution">
    <text evidence="3">The sequence shown here is derived from an EMBL/GenBank/DDBJ whole genome shotgun (WGS) entry which is preliminary data.</text>
</comment>
<keyword evidence="1" id="KW-1133">Transmembrane helix</keyword>
<sequence>MHTLIGGAIFLLLILGSSVTLKNLNNISQWSQRRNLQLLVLALPLLPLGFGLFCLYHFLEHLCLAGDPPWDELLESVLPLITAALMIGALITTLVRFFLMRRFISHYRQRATADIQQRVDRLVRGRYTTPIQVFLLPVQHPIAFTCGFFRPMIFLSPWMIHHLDTHELDAVLAHEVEHVIRRDYGILFVATFLRDAFLYLPTSHMGYHQLQQDKELACDEQAAFTTRRPLTLASALTKVWLHGVGEEQHVSTGLAQSLLPHHTTMKYRVERLLEAAPPIPSQTRNWYRWNICGIGMLLLIQILFFFVGMKLIGCDPAMTIMHLLQR</sequence>
<dbReference type="PANTHER" id="PTHR34978">
    <property type="entry name" value="POSSIBLE SENSOR-TRANSDUCER PROTEIN BLAR"/>
    <property type="match status" value="1"/>
</dbReference>
<dbReference type="InterPro" id="IPR008756">
    <property type="entry name" value="Peptidase_M56"/>
</dbReference>
<evidence type="ECO:0000313" key="4">
    <source>
        <dbReference type="Proteomes" id="UP000635565"/>
    </source>
</evidence>
<feature type="transmembrane region" description="Helical" evidence="1">
    <location>
        <begin position="291"/>
        <end position="312"/>
    </location>
</feature>
<feature type="transmembrane region" description="Helical" evidence="1">
    <location>
        <begin position="6"/>
        <end position="24"/>
    </location>
</feature>
<gene>
    <name evidence="3" type="ORF">KSZ_27370</name>
</gene>
<keyword evidence="1" id="KW-0472">Membrane</keyword>
<feature type="transmembrane region" description="Helical" evidence="1">
    <location>
        <begin position="78"/>
        <end position="99"/>
    </location>
</feature>
<name>A0ABQ3VGZ4_9CHLR</name>
<keyword evidence="4" id="KW-1185">Reference proteome</keyword>
<organism evidence="3 4">
    <name type="scientific">Dictyobacter formicarum</name>
    <dbReference type="NCBI Taxonomy" id="2778368"/>
    <lineage>
        <taxon>Bacteria</taxon>
        <taxon>Bacillati</taxon>
        <taxon>Chloroflexota</taxon>
        <taxon>Ktedonobacteria</taxon>
        <taxon>Ktedonobacterales</taxon>
        <taxon>Dictyobacteraceae</taxon>
        <taxon>Dictyobacter</taxon>
    </lineage>
</organism>
<evidence type="ECO:0000259" key="2">
    <source>
        <dbReference type="Pfam" id="PF05569"/>
    </source>
</evidence>
<dbReference type="PANTHER" id="PTHR34978:SF3">
    <property type="entry name" value="SLR0241 PROTEIN"/>
    <property type="match status" value="1"/>
</dbReference>